<evidence type="ECO:0000256" key="13">
    <source>
        <dbReference type="PIRSR" id="PIRSR005096-2"/>
    </source>
</evidence>
<evidence type="ECO:0000256" key="12">
    <source>
        <dbReference type="PIRSR" id="PIRSR005096-1"/>
    </source>
</evidence>
<dbReference type="CDD" id="cd09019">
    <property type="entry name" value="galactose_mutarotase_like"/>
    <property type="match status" value="1"/>
</dbReference>
<dbReference type="EMBL" id="FZOK01000002">
    <property type="protein sequence ID" value="SNS05333.1"/>
    <property type="molecule type" value="Genomic_DNA"/>
</dbReference>
<dbReference type="Gene3D" id="2.70.98.10">
    <property type="match status" value="1"/>
</dbReference>
<dbReference type="EC" id="5.1.3.3" evidence="6 11"/>
<feature type="active site" description="Proton acceptor" evidence="12">
    <location>
        <position position="322"/>
    </location>
</feature>
<evidence type="ECO:0000256" key="7">
    <source>
        <dbReference type="ARBA" id="ARBA00014165"/>
    </source>
</evidence>
<feature type="binding site" evidence="13">
    <location>
        <position position="261"/>
    </location>
    <ligand>
        <name>beta-D-galactose</name>
        <dbReference type="ChEBI" id="CHEBI:27667"/>
    </ligand>
</feature>
<proteinExistence type="inferred from homology"/>
<evidence type="ECO:0000256" key="4">
    <source>
        <dbReference type="ARBA" id="ARBA00006206"/>
    </source>
</evidence>
<dbReference type="AlphaFoldDB" id="A0A239BE60"/>
<dbReference type="NCBIfam" id="NF008277">
    <property type="entry name" value="PRK11055.1"/>
    <property type="match status" value="1"/>
</dbReference>
<sequence length="357" mass="39827">MISECHMNTTSFGKTPKGEEIELFTLEIPGVIKASIMNLGATLTSLHVPDRFGKMDDIVLGFDSLEGYFEKTYQREYCYLGSTIGRVAGRTKGNQFELDGRIYQLPINQGDVHLHGGMLGWDRKLWDTSRFQSDNEIGVKFSLFSPDGEEGYPGNVKISVWYVVNLEGELKISYEAVTDQATIINPTNHSYFNLSGDHSGDILDHELSIQAQHYLPIDSSCFTLGGFEDVSGTPFDFRKEKNLGIALADNHPQMKNGNGIDHAFKLDPVRPQVTLSHPRSGRRMICATTAPAVQVYTSNHFNGSYAGKSNSYYKRHAAICLETQGFPNAANRPDFPSIRLNPGETFRSQTTFKFTID</sequence>
<feature type="binding site" evidence="14">
    <location>
        <begin position="189"/>
        <end position="191"/>
    </location>
    <ligand>
        <name>beta-D-galactose</name>
        <dbReference type="ChEBI" id="CHEBI:27667"/>
    </ligand>
</feature>
<dbReference type="InterPro" id="IPR018052">
    <property type="entry name" value="Ald1_epimerase_CS"/>
</dbReference>
<protein>
    <recommendedName>
        <fullName evidence="7 11">Aldose 1-epimerase</fullName>
        <ecNumber evidence="6 11">5.1.3.3</ecNumber>
    </recommendedName>
</protein>
<evidence type="ECO:0000256" key="11">
    <source>
        <dbReference type="PIRNR" id="PIRNR005096"/>
    </source>
</evidence>
<accession>A0A239BE60</accession>
<dbReference type="SUPFAM" id="SSF74650">
    <property type="entry name" value="Galactose mutarotase-like"/>
    <property type="match status" value="1"/>
</dbReference>
<evidence type="ECO:0000256" key="10">
    <source>
        <dbReference type="ARBA" id="ARBA00023277"/>
    </source>
</evidence>
<dbReference type="OrthoDB" id="9779408at2"/>
<dbReference type="GO" id="GO:0004034">
    <property type="term" value="F:aldose 1-epimerase activity"/>
    <property type="evidence" value="ECO:0007669"/>
    <property type="project" value="UniProtKB-EC"/>
</dbReference>
<evidence type="ECO:0000256" key="14">
    <source>
        <dbReference type="PIRSR" id="PIRSR005096-3"/>
    </source>
</evidence>
<dbReference type="PANTHER" id="PTHR10091:SF0">
    <property type="entry name" value="GALACTOSE MUTAROTASE"/>
    <property type="match status" value="1"/>
</dbReference>
<comment type="subunit">
    <text evidence="5">Monomer.</text>
</comment>
<dbReference type="RefSeq" id="WP_089237927.1">
    <property type="nucleotide sequence ID" value="NZ_FZOK01000002.1"/>
</dbReference>
<dbReference type="GO" id="GO:0006006">
    <property type="term" value="P:glucose metabolic process"/>
    <property type="evidence" value="ECO:0007669"/>
    <property type="project" value="TreeGrafter"/>
</dbReference>
<keyword evidence="9 11" id="KW-0413">Isomerase</keyword>
<organism evidence="15 16">
    <name type="scientific">Belliella buryatensis</name>
    <dbReference type="NCBI Taxonomy" id="1500549"/>
    <lineage>
        <taxon>Bacteria</taxon>
        <taxon>Pseudomonadati</taxon>
        <taxon>Bacteroidota</taxon>
        <taxon>Cytophagia</taxon>
        <taxon>Cytophagales</taxon>
        <taxon>Cyclobacteriaceae</taxon>
        <taxon>Belliella</taxon>
    </lineage>
</organism>
<dbReference type="InterPro" id="IPR047215">
    <property type="entry name" value="Galactose_mutarotase-like"/>
</dbReference>
<feature type="active site" description="Proton donor" evidence="12">
    <location>
        <position position="189"/>
    </location>
</feature>
<dbReference type="InterPro" id="IPR014718">
    <property type="entry name" value="GH-type_carb-bd"/>
</dbReference>
<evidence type="ECO:0000256" key="2">
    <source>
        <dbReference type="ARBA" id="ARBA00001913"/>
    </source>
</evidence>
<evidence type="ECO:0000256" key="5">
    <source>
        <dbReference type="ARBA" id="ARBA00011245"/>
    </source>
</evidence>
<dbReference type="UniPathway" id="UPA00242"/>
<gene>
    <name evidence="15" type="ORF">SAMN06295967_102268</name>
</gene>
<comment type="catalytic activity">
    <reaction evidence="1 11">
        <text>alpha-D-glucose = beta-D-glucose</text>
        <dbReference type="Rhea" id="RHEA:10264"/>
        <dbReference type="ChEBI" id="CHEBI:15903"/>
        <dbReference type="ChEBI" id="CHEBI:17925"/>
        <dbReference type="EC" id="5.1.3.3"/>
    </reaction>
</comment>
<evidence type="ECO:0000256" key="3">
    <source>
        <dbReference type="ARBA" id="ARBA00005028"/>
    </source>
</evidence>
<dbReference type="GO" id="GO:0033499">
    <property type="term" value="P:galactose catabolic process via UDP-galactose, Leloir pathway"/>
    <property type="evidence" value="ECO:0007669"/>
    <property type="project" value="TreeGrafter"/>
</dbReference>
<keyword evidence="8" id="KW-0106">Calcium</keyword>
<keyword evidence="16" id="KW-1185">Reference proteome</keyword>
<dbReference type="PANTHER" id="PTHR10091">
    <property type="entry name" value="ALDOSE-1-EPIMERASE"/>
    <property type="match status" value="1"/>
</dbReference>
<evidence type="ECO:0000256" key="8">
    <source>
        <dbReference type="ARBA" id="ARBA00022837"/>
    </source>
</evidence>
<evidence type="ECO:0000256" key="9">
    <source>
        <dbReference type="ARBA" id="ARBA00023235"/>
    </source>
</evidence>
<comment type="pathway">
    <text evidence="3 11">Carbohydrate metabolism; hexose metabolism.</text>
</comment>
<dbReference type="InterPro" id="IPR015443">
    <property type="entry name" value="Aldose_1-epimerase"/>
</dbReference>
<keyword evidence="10 11" id="KW-0119">Carbohydrate metabolism</keyword>
<comment type="cofactor">
    <cofactor evidence="2">
        <name>Ca(2+)</name>
        <dbReference type="ChEBI" id="CHEBI:29108"/>
    </cofactor>
</comment>
<dbReference type="Proteomes" id="UP000198480">
    <property type="component" value="Unassembled WGS sequence"/>
</dbReference>
<evidence type="ECO:0000256" key="6">
    <source>
        <dbReference type="ARBA" id="ARBA00013185"/>
    </source>
</evidence>
<comment type="similarity">
    <text evidence="4 11">Belongs to the aldose epimerase family.</text>
</comment>
<evidence type="ECO:0000313" key="16">
    <source>
        <dbReference type="Proteomes" id="UP000198480"/>
    </source>
</evidence>
<evidence type="ECO:0000313" key="15">
    <source>
        <dbReference type="EMBL" id="SNS05333.1"/>
    </source>
</evidence>
<evidence type="ECO:0000256" key="1">
    <source>
        <dbReference type="ARBA" id="ARBA00001614"/>
    </source>
</evidence>
<dbReference type="GO" id="GO:0005737">
    <property type="term" value="C:cytoplasm"/>
    <property type="evidence" value="ECO:0007669"/>
    <property type="project" value="TreeGrafter"/>
</dbReference>
<dbReference type="InterPro" id="IPR008183">
    <property type="entry name" value="Aldose_1/G6P_1-epimerase"/>
</dbReference>
<dbReference type="PIRSF" id="PIRSF005096">
    <property type="entry name" value="GALM"/>
    <property type="match status" value="1"/>
</dbReference>
<name>A0A239BE60_9BACT</name>
<dbReference type="Pfam" id="PF01263">
    <property type="entry name" value="Aldose_epim"/>
    <property type="match status" value="1"/>
</dbReference>
<reference evidence="16" key="1">
    <citation type="submission" date="2017-06" db="EMBL/GenBank/DDBJ databases">
        <authorList>
            <person name="Varghese N."/>
            <person name="Submissions S."/>
        </authorList>
    </citation>
    <scope>NUCLEOTIDE SEQUENCE [LARGE SCALE GENOMIC DNA]</scope>
    <source>
        <strain evidence="16">5C</strain>
    </source>
</reference>
<dbReference type="PROSITE" id="PS00545">
    <property type="entry name" value="ALDOSE_1_EPIMERASE"/>
    <property type="match status" value="1"/>
</dbReference>
<dbReference type="InterPro" id="IPR011013">
    <property type="entry name" value="Gal_mutarotase_sf_dom"/>
</dbReference>
<dbReference type="GO" id="GO:0030246">
    <property type="term" value="F:carbohydrate binding"/>
    <property type="evidence" value="ECO:0007669"/>
    <property type="project" value="InterPro"/>
</dbReference>